<dbReference type="EMBL" id="WNWQ01000808">
    <property type="protein sequence ID" value="KAE9963630.1"/>
    <property type="molecule type" value="Genomic_DNA"/>
</dbReference>
<name>A0A8H3U5X2_VENIN</name>
<evidence type="ECO:0000313" key="4">
    <source>
        <dbReference type="EMBL" id="KAE9986485.1"/>
    </source>
</evidence>
<dbReference type="Proteomes" id="UP000433883">
    <property type="component" value="Unassembled WGS sequence"/>
</dbReference>
<keyword evidence="8" id="KW-1185">Reference proteome</keyword>
<dbReference type="Proteomes" id="UP000447873">
    <property type="component" value="Unassembled WGS sequence"/>
</dbReference>
<dbReference type="AlphaFoldDB" id="A0A8H3U5X2"/>
<comment type="caution">
    <text evidence="3">The sequence shown here is derived from an EMBL/GenBank/DDBJ whole genome shotgun (WGS) entry which is preliminary data.</text>
</comment>
<protein>
    <submittedName>
        <fullName evidence="3">Uncharacterized protein</fullName>
    </submittedName>
</protein>
<proteinExistence type="predicted"/>
<dbReference type="OrthoDB" id="3900757at2759"/>
<feature type="coiled-coil region" evidence="1">
    <location>
        <begin position="308"/>
        <end position="335"/>
    </location>
</feature>
<evidence type="ECO:0000313" key="8">
    <source>
        <dbReference type="Proteomes" id="UP000490939"/>
    </source>
</evidence>
<evidence type="ECO:0000256" key="1">
    <source>
        <dbReference type="SAM" id="Coils"/>
    </source>
</evidence>
<sequence length="382" mass="44108">MMNSRSQLMRRPYGPQPISPYRSGGAAVPVRIGRQVELIDRKLLHAYLPNLTTTHRSYNGIVDLNTILHTMRPSRIQPAILKDTLTYLLDSLSRHPQDFHTTNLDLQTWLESTLYSPQWHYPPYHLFGTTYQYFSSLAYLASHFESPRLRKTVVHFWTHHGSAIASREREPQALYDWSLAIYKSIRNQEDLIECFRIIVMSRPDIGMQMSRIARRNPTASTQMICHGMNQIIERIEESELPLVRQGQNNYFRREAGSRMLGVPPSRRMAMSPHGGGGGGRARRPGLGRTLSGTLVPRNAGGVPVKTVVKMEKKRVDFLEDRLDRLEGGVQELAEETALRNTKGMRNWRKRDYDWDDNDAWDEDSLWSEFSDLEDDDDDDSYM</sequence>
<keyword evidence="1" id="KW-0175">Coiled coil</keyword>
<gene>
    <name evidence="3" type="ORF">BLS_009107</name>
    <name evidence="4" type="ORF">EG327_004269</name>
    <name evidence="5" type="ORF">EG328_007373</name>
</gene>
<evidence type="ECO:0000313" key="5">
    <source>
        <dbReference type="EMBL" id="KAE9988769.1"/>
    </source>
</evidence>
<feature type="region of interest" description="Disordered" evidence="2">
    <location>
        <begin position="261"/>
        <end position="298"/>
    </location>
</feature>
<evidence type="ECO:0000313" key="7">
    <source>
        <dbReference type="Proteomes" id="UP000447873"/>
    </source>
</evidence>
<dbReference type="EMBL" id="WNWR01000257">
    <property type="protein sequence ID" value="KAE9986485.1"/>
    <property type="molecule type" value="Genomic_DNA"/>
</dbReference>
<dbReference type="EMBL" id="WNWS01000004">
    <property type="protein sequence ID" value="KAE9988769.1"/>
    <property type="molecule type" value="Genomic_DNA"/>
</dbReference>
<reference evidence="3 6" key="1">
    <citation type="submission" date="2019-11" db="EMBL/GenBank/DDBJ databases">
        <title>Venturia inaequalis Genome Resource.</title>
        <authorList>
            <person name="Lichtner F.J."/>
        </authorList>
    </citation>
    <scope>NUCLEOTIDE SEQUENCE [LARGE SCALE GENOMIC DNA]</scope>
    <source>
        <strain evidence="5 7">120213</strain>
        <strain evidence="3">Bline_iso_100314</strain>
        <strain evidence="4 8">DMI_063113</strain>
    </source>
</reference>
<evidence type="ECO:0000313" key="3">
    <source>
        <dbReference type="EMBL" id="KAE9963630.1"/>
    </source>
</evidence>
<accession>A0A8H3U5X2</accession>
<feature type="region of interest" description="Disordered" evidence="2">
    <location>
        <begin position="1"/>
        <end position="20"/>
    </location>
</feature>
<dbReference type="Proteomes" id="UP000490939">
    <property type="component" value="Unassembled WGS sequence"/>
</dbReference>
<evidence type="ECO:0000313" key="6">
    <source>
        <dbReference type="Proteomes" id="UP000433883"/>
    </source>
</evidence>
<evidence type="ECO:0000256" key="2">
    <source>
        <dbReference type="SAM" id="MobiDB-lite"/>
    </source>
</evidence>
<organism evidence="3 6">
    <name type="scientific">Venturia inaequalis</name>
    <name type="common">Apple scab fungus</name>
    <dbReference type="NCBI Taxonomy" id="5025"/>
    <lineage>
        <taxon>Eukaryota</taxon>
        <taxon>Fungi</taxon>
        <taxon>Dikarya</taxon>
        <taxon>Ascomycota</taxon>
        <taxon>Pezizomycotina</taxon>
        <taxon>Dothideomycetes</taxon>
        <taxon>Pleosporomycetidae</taxon>
        <taxon>Venturiales</taxon>
        <taxon>Venturiaceae</taxon>
        <taxon>Venturia</taxon>
    </lineage>
</organism>